<gene>
    <name evidence="2" type="ORF">Slati_4094100</name>
</gene>
<dbReference type="GO" id="GO:0004672">
    <property type="term" value="F:protein kinase activity"/>
    <property type="evidence" value="ECO:0007669"/>
    <property type="project" value="InterPro"/>
</dbReference>
<dbReference type="EMBL" id="JACGWN010000015">
    <property type="protein sequence ID" value="KAL0400642.1"/>
    <property type="molecule type" value="Genomic_DNA"/>
</dbReference>
<comment type="caution">
    <text evidence="2">The sequence shown here is derived from an EMBL/GenBank/DDBJ whole genome shotgun (WGS) entry which is preliminary data.</text>
</comment>
<evidence type="ECO:0000259" key="1">
    <source>
        <dbReference type="PROSITE" id="PS50011"/>
    </source>
</evidence>
<dbReference type="SUPFAM" id="SSF56112">
    <property type="entry name" value="Protein kinase-like (PK-like)"/>
    <property type="match status" value="1"/>
</dbReference>
<dbReference type="InterPro" id="IPR046959">
    <property type="entry name" value="PRK1-6/SRF4-like"/>
</dbReference>
<reference evidence="2" key="1">
    <citation type="submission" date="2020-06" db="EMBL/GenBank/DDBJ databases">
        <authorList>
            <person name="Li T."/>
            <person name="Hu X."/>
            <person name="Zhang T."/>
            <person name="Song X."/>
            <person name="Zhang H."/>
            <person name="Dai N."/>
            <person name="Sheng W."/>
            <person name="Hou X."/>
            <person name="Wei L."/>
        </authorList>
    </citation>
    <scope>NUCLEOTIDE SEQUENCE</scope>
    <source>
        <strain evidence="2">KEN1</strain>
        <tissue evidence="2">Leaf</tissue>
    </source>
</reference>
<evidence type="ECO:0000313" key="2">
    <source>
        <dbReference type="EMBL" id="KAL0400642.1"/>
    </source>
</evidence>
<feature type="domain" description="Protein kinase" evidence="1">
    <location>
        <begin position="109"/>
        <end position="376"/>
    </location>
</feature>
<reference evidence="2" key="2">
    <citation type="journal article" date="2024" name="Plant">
        <title>Genomic evolution and insights into agronomic trait innovations of Sesamum species.</title>
        <authorList>
            <person name="Miao H."/>
            <person name="Wang L."/>
            <person name="Qu L."/>
            <person name="Liu H."/>
            <person name="Sun Y."/>
            <person name="Le M."/>
            <person name="Wang Q."/>
            <person name="Wei S."/>
            <person name="Zheng Y."/>
            <person name="Lin W."/>
            <person name="Duan Y."/>
            <person name="Cao H."/>
            <person name="Xiong S."/>
            <person name="Wang X."/>
            <person name="Wei L."/>
            <person name="Li C."/>
            <person name="Ma Q."/>
            <person name="Ju M."/>
            <person name="Zhao R."/>
            <person name="Li G."/>
            <person name="Mu C."/>
            <person name="Tian Q."/>
            <person name="Mei H."/>
            <person name="Zhang T."/>
            <person name="Gao T."/>
            <person name="Zhang H."/>
        </authorList>
    </citation>
    <scope>NUCLEOTIDE SEQUENCE</scope>
    <source>
        <strain evidence="2">KEN1</strain>
    </source>
</reference>
<dbReference type="Pfam" id="PF07714">
    <property type="entry name" value="PK_Tyr_Ser-Thr"/>
    <property type="match status" value="1"/>
</dbReference>
<protein>
    <submittedName>
        <fullName evidence="2">Inactive receptor kinase</fullName>
    </submittedName>
</protein>
<keyword evidence="2" id="KW-0418">Kinase</keyword>
<dbReference type="InterPro" id="IPR001245">
    <property type="entry name" value="Ser-Thr/Tyr_kinase_cat_dom"/>
</dbReference>
<dbReference type="PANTHER" id="PTHR48007:SF4">
    <property type="entry name" value="LEUCINE-RICH REPEAT RECEPTOR-LIKE PROTEIN KINASE PXC1"/>
    <property type="match status" value="1"/>
</dbReference>
<keyword evidence="2" id="KW-0675">Receptor</keyword>
<dbReference type="AlphaFoldDB" id="A0AAW2T8B6"/>
<dbReference type="PROSITE" id="PS50011">
    <property type="entry name" value="PROTEIN_KINASE_DOM"/>
    <property type="match status" value="1"/>
</dbReference>
<dbReference type="InterPro" id="IPR011009">
    <property type="entry name" value="Kinase-like_dom_sf"/>
</dbReference>
<dbReference type="PANTHER" id="PTHR48007">
    <property type="entry name" value="LEUCINE-RICH REPEAT RECEPTOR-LIKE PROTEIN KINASE PXC1"/>
    <property type="match status" value="1"/>
</dbReference>
<dbReference type="InterPro" id="IPR000719">
    <property type="entry name" value="Prot_kinase_dom"/>
</dbReference>
<organism evidence="2">
    <name type="scientific">Sesamum latifolium</name>
    <dbReference type="NCBI Taxonomy" id="2727402"/>
    <lineage>
        <taxon>Eukaryota</taxon>
        <taxon>Viridiplantae</taxon>
        <taxon>Streptophyta</taxon>
        <taxon>Embryophyta</taxon>
        <taxon>Tracheophyta</taxon>
        <taxon>Spermatophyta</taxon>
        <taxon>Magnoliopsida</taxon>
        <taxon>eudicotyledons</taxon>
        <taxon>Gunneridae</taxon>
        <taxon>Pentapetalae</taxon>
        <taxon>asterids</taxon>
        <taxon>lamiids</taxon>
        <taxon>Lamiales</taxon>
        <taxon>Pedaliaceae</taxon>
        <taxon>Sesamum</taxon>
    </lineage>
</organism>
<sequence>MSRTYDNWERLVAAVLRRELIWKICHDHSRTPSVISSISSDFGSSFSLTSPLSSTFADPEDGVFMFDKYPPLQISANIKTGVRSEEAKEEPGQLVLFRGSPVEFGLDELLMAPSIALGEKVETFRTAYLVRVREDIMFVVKRIRRGKFTDDALEEKLKIIGSIKHENVVKMMGYYLNEDECLAILEYFPQGSLETMLHGKKGKNRVHLNWEARVRIATGAAKGLVHLHRKWRWKFSHGNIKASNIFLNSDQYGCISDIPVAISRTSNYDPPEVSMTKKTSEASDVYSFGVLLIELLSGRSPFRSTGRHQTFIDWALHHACDEWTSLVFDKTLLKDHVVKQAMWKMFAVALSCVEKIPEERPTMAEVADMLEYHIFKQNLVSGIFRM</sequence>
<proteinExistence type="predicted"/>
<dbReference type="Gene3D" id="3.30.200.20">
    <property type="entry name" value="Phosphorylase Kinase, domain 1"/>
    <property type="match status" value="1"/>
</dbReference>
<keyword evidence="2" id="KW-0808">Transferase</keyword>
<dbReference type="GO" id="GO:0005524">
    <property type="term" value="F:ATP binding"/>
    <property type="evidence" value="ECO:0007669"/>
    <property type="project" value="InterPro"/>
</dbReference>
<name>A0AAW2T8B6_9LAMI</name>
<dbReference type="Gene3D" id="1.10.510.10">
    <property type="entry name" value="Transferase(Phosphotransferase) domain 1"/>
    <property type="match status" value="1"/>
</dbReference>
<accession>A0AAW2T8B6</accession>